<dbReference type="Proteomes" id="UP000683428">
    <property type="component" value="Chromosome"/>
</dbReference>
<gene>
    <name evidence="2" type="ORF">Azoinq_09200</name>
</gene>
<evidence type="ECO:0000259" key="1">
    <source>
        <dbReference type="Pfam" id="PF01035"/>
    </source>
</evidence>
<dbReference type="InterPro" id="IPR014048">
    <property type="entry name" value="MethylDNA_cys_MeTrfase_DNA-bd"/>
</dbReference>
<dbReference type="Pfam" id="PF01035">
    <property type="entry name" value="DNA_binding_1"/>
    <property type="match status" value="1"/>
</dbReference>
<keyword evidence="3" id="KW-1185">Reference proteome</keyword>
<dbReference type="PANTHER" id="PTHR10815">
    <property type="entry name" value="METHYLATED-DNA--PROTEIN-CYSTEINE METHYLTRANSFERASE"/>
    <property type="match status" value="1"/>
</dbReference>
<dbReference type="InterPro" id="IPR001497">
    <property type="entry name" value="MethylDNA_cys_MeTrfase_AS"/>
</dbReference>
<feature type="domain" description="Methylated-DNA-[protein]-cysteine S-methyltransferase DNA binding" evidence="1">
    <location>
        <begin position="87"/>
        <end position="172"/>
    </location>
</feature>
<dbReference type="AlphaFoldDB" id="A0A975XTS5"/>
<dbReference type="KEGG" id="aiq:Azoinq_09200"/>
<reference evidence="2" key="1">
    <citation type="submission" date="2020-11" db="EMBL/GenBank/DDBJ databases">
        <title>Azospira inquinata sp. nov.</title>
        <authorList>
            <person name="Moe W.M."/>
            <person name="Mikes M.C."/>
        </authorList>
    </citation>
    <scope>NUCLEOTIDE SEQUENCE</scope>
    <source>
        <strain evidence="2">Azo-3</strain>
    </source>
</reference>
<evidence type="ECO:0000313" key="3">
    <source>
        <dbReference type="Proteomes" id="UP000683428"/>
    </source>
</evidence>
<dbReference type="CDD" id="cd06445">
    <property type="entry name" value="ATase"/>
    <property type="match status" value="1"/>
</dbReference>
<dbReference type="PANTHER" id="PTHR10815:SF13">
    <property type="entry name" value="METHYLATED-DNA--PROTEIN-CYSTEINE METHYLTRANSFERASE"/>
    <property type="match status" value="1"/>
</dbReference>
<name>A0A975XTS5_9RHOO</name>
<dbReference type="GO" id="GO:0006281">
    <property type="term" value="P:DNA repair"/>
    <property type="evidence" value="ECO:0007669"/>
    <property type="project" value="InterPro"/>
</dbReference>
<dbReference type="GO" id="GO:0003908">
    <property type="term" value="F:methylated-DNA-[protein]-cysteine S-methyltransferase activity"/>
    <property type="evidence" value="ECO:0007669"/>
    <property type="project" value="InterPro"/>
</dbReference>
<protein>
    <submittedName>
        <fullName evidence="2">Methylated-DNA--[protein]-cysteine S-methyltransferase</fullName>
    </submittedName>
</protein>
<accession>A0A975XTS5</accession>
<dbReference type="PROSITE" id="PS00374">
    <property type="entry name" value="MGMT"/>
    <property type="match status" value="1"/>
</dbReference>
<proteinExistence type="predicted"/>
<dbReference type="NCBIfam" id="TIGR00589">
    <property type="entry name" value="ogt"/>
    <property type="match status" value="1"/>
</dbReference>
<sequence>MTTPLAPSSAPEISPSPGPFQAVVAAPGFALGLRCEGESLTGIHFLPPGPARAGTTPLAREAARQLAAYLQDARFAFDLPLAPRGTPFQHRVWLAIAAIPLGQTQSYGELARALTSSPRAVGGACGANPLPLVVPCHRVIAQSGRLNGFAHEKEGQGNGFYLNIKRWLLAHEIPERYTLRP</sequence>
<organism evidence="2 3">
    <name type="scientific">Azospira inquinata</name>
    <dbReference type="NCBI Taxonomy" id="2785627"/>
    <lineage>
        <taxon>Bacteria</taxon>
        <taxon>Pseudomonadati</taxon>
        <taxon>Pseudomonadota</taxon>
        <taxon>Betaproteobacteria</taxon>
        <taxon>Rhodocyclales</taxon>
        <taxon>Rhodocyclaceae</taxon>
        <taxon>Azospira</taxon>
    </lineage>
</organism>
<dbReference type="RefSeq" id="WP_216129786.1">
    <property type="nucleotide sequence ID" value="NZ_CP064782.1"/>
</dbReference>
<evidence type="ECO:0000313" key="2">
    <source>
        <dbReference type="EMBL" id="QWT48048.1"/>
    </source>
</evidence>
<dbReference type="EMBL" id="CP064782">
    <property type="protein sequence ID" value="QWT48048.1"/>
    <property type="molecule type" value="Genomic_DNA"/>
</dbReference>